<sequence length="192" mass="20196">MTETRPARLVTDALAPANLVIAVLLIIGWHSTHSLTGVGWGLLAALFCGGIPFAVIIVGVRRGNWTDKHVRIRQQRAVPLLATMASVLVGIALLLVLDAPREIFALVIAMLAGLILTMLVTVWWKISVHTAVAAGVAVVLAIAYGPTMTALVPIVALIAWSRITLRDHTPPQTLAGAALGALAAAVVFTSLR</sequence>
<dbReference type="InterPro" id="IPR000326">
    <property type="entry name" value="PAP2/HPO"/>
</dbReference>
<dbReference type="EMBL" id="JBHGBT010000002">
    <property type="protein sequence ID" value="MFB4193375.1"/>
    <property type="molecule type" value="Genomic_DNA"/>
</dbReference>
<feature type="transmembrane region" description="Helical" evidence="1">
    <location>
        <begin position="172"/>
        <end position="191"/>
    </location>
</feature>
<keyword evidence="4" id="KW-1185">Reference proteome</keyword>
<accession>A0ABV4ZHV8</accession>
<organism evidence="3 4">
    <name type="scientific">Streptomyces carpaticus</name>
    <dbReference type="NCBI Taxonomy" id="285558"/>
    <lineage>
        <taxon>Bacteria</taxon>
        <taxon>Bacillati</taxon>
        <taxon>Actinomycetota</taxon>
        <taxon>Actinomycetes</taxon>
        <taxon>Kitasatosporales</taxon>
        <taxon>Streptomycetaceae</taxon>
        <taxon>Streptomyces</taxon>
    </lineage>
</organism>
<dbReference type="RefSeq" id="WP_375061414.1">
    <property type="nucleotide sequence ID" value="NZ_JBHGBT010000002.1"/>
</dbReference>
<feature type="transmembrane region" description="Helical" evidence="1">
    <location>
        <begin position="12"/>
        <end position="31"/>
    </location>
</feature>
<gene>
    <name evidence="3" type="ORF">ACE11A_03265</name>
</gene>
<feature type="transmembrane region" description="Helical" evidence="1">
    <location>
        <begin position="78"/>
        <end position="97"/>
    </location>
</feature>
<feature type="transmembrane region" description="Helical" evidence="1">
    <location>
        <begin position="103"/>
        <end position="124"/>
    </location>
</feature>
<dbReference type="Proteomes" id="UP001577267">
    <property type="component" value="Unassembled WGS sequence"/>
</dbReference>
<dbReference type="SUPFAM" id="SSF48317">
    <property type="entry name" value="Acid phosphatase/Vanadium-dependent haloperoxidase"/>
    <property type="match status" value="1"/>
</dbReference>
<feature type="transmembrane region" description="Helical" evidence="1">
    <location>
        <begin position="37"/>
        <end position="58"/>
    </location>
</feature>
<name>A0ABV4ZHV8_9ACTN</name>
<dbReference type="InterPro" id="IPR036938">
    <property type="entry name" value="PAP2/HPO_sf"/>
</dbReference>
<feature type="domain" description="Phosphatidic acid phosphatase type 2/haloperoxidase" evidence="2">
    <location>
        <begin position="127"/>
        <end position="189"/>
    </location>
</feature>
<reference evidence="3 4" key="1">
    <citation type="submission" date="2024-09" db="EMBL/GenBank/DDBJ databases">
        <title>Draft genome sequence of multifaceted antimicrobials producing Streptomyces sp. strain FH1.</title>
        <authorList>
            <person name="Hassan F."/>
            <person name="Ali H."/>
            <person name="Hassan N."/>
            <person name="Nawaz A."/>
        </authorList>
    </citation>
    <scope>NUCLEOTIDE SEQUENCE [LARGE SCALE GENOMIC DNA]</scope>
    <source>
        <strain evidence="3 4">FH1</strain>
    </source>
</reference>
<keyword evidence="1" id="KW-1133">Transmembrane helix</keyword>
<comment type="caution">
    <text evidence="3">The sequence shown here is derived from an EMBL/GenBank/DDBJ whole genome shotgun (WGS) entry which is preliminary data.</text>
</comment>
<dbReference type="Gene3D" id="1.20.144.10">
    <property type="entry name" value="Phosphatidic acid phosphatase type 2/haloperoxidase"/>
    <property type="match status" value="1"/>
</dbReference>
<keyword evidence="1" id="KW-0472">Membrane</keyword>
<evidence type="ECO:0000313" key="4">
    <source>
        <dbReference type="Proteomes" id="UP001577267"/>
    </source>
</evidence>
<keyword evidence="1" id="KW-0812">Transmembrane</keyword>
<feature type="transmembrane region" description="Helical" evidence="1">
    <location>
        <begin position="131"/>
        <end position="160"/>
    </location>
</feature>
<evidence type="ECO:0000256" key="1">
    <source>
        <dbReference type="SAM" id="Phobius"/>
    </source>
</evidence>
<protein>
    <submittedName>
        <fullName evidence="3">Phosphatase PAP2 family protein</fullName>
    </submittedName>
</protein>
<evidence type="ECO:0000259" key="2">
    <source>
        <dbReference type="Pfam" id="PF01569"/>
    </source>
</evidence>
<evidence type="ECO:0000313" key="3">
    <source>
        <dbReference type="EMBL" id="MFB4193375.1"/>
    </source>
</evidence>
<dbReference type="Pfam" id="PF01569">
    <property type="entry name" value="PAP2"/>
    <property type="match status" value="1"/>
</dbReference>
<proteinExistence type="predicted"/>